<evidence type="ECO:0000256" key="1">
    <source>
        <dbReference type="ARBA" id="ARBA00007749"/>
    </source>
</evidence>
<dbReference type="Proteomes" id="UP000256328">
    <property type="component" value="Unassembled WGS sequence"/>
</dbReference>
<organism evidence="6 7">
    <name type="scientific">Coleophoma crateriformis</name>
    <dbReference type="NCBI Taxonomy" id="565419"/>
    <lineage>
        <taxon>Eukaryota</taxon>
        <taxon>Fungi</taxon>
        <taxon>Dikarya</taxon>
        <taxon>Ascomycota</taxon>
        <taxon>Pezizomycotina</taxon>
        <taxon>Leotiomycetes</taxon>
        <taxon>Helotiales</taxon>
        <taxon>Dermateaceae</taxon>
        <taxon>Coleophoma</taxon>
    </lineage>
</organism>
<dbReference type="Pfam" id="PF00753">
    <property type="entry name" value="Lactamase_B"/>
    <property type="match status" value="1"/>
</dbReference>
<evidence type="ECO:0000313" key="7">
    <source>
        <dbReference type="Proteomes" id="UP000256328"/>
    </source>
</evidence>
<evidence type="ECO:0000259" key="5">
    <source>
        <dbReference type="SMART" id="SM00849"/>
    </source>
</evidence>
<evidence type="ECO:0000256" key="4">
    <source>
        <dbReference type="ARBA" id="ARBA00022833"/>
    </source>
</evidence>
<dbReference type="EMBL" id="PDLN01000015">
    <property type="protein sequence ID" value="RDW65396.1"/>
    <property type="molecule type" value="Genomic_DNA"/>
</dbReference>
<dbReference type="InterPro" id="IPR001279">
    <property type="entry name" value="Metallo-B-lactamas"/>
</dbReference>
<proteinExistence type="inferred from homology"/>
<evidence type="ECO:0000256" key="3">
    <source>
        <dbReference type="ARBA" id="ARBA00022801"/>
    </source>
</evidence>
<dbReference type="SMART" id="SM00849">
    <property type="entry name" value="Lactamase_B"/>
    <property type="match status" value="1"/>
</dbReference>
<dbReference type="SUPFAM" id="SSF56281">
    <property type="entry name" value="Metallo-hydrolase/oxidoreductase"/>
    <property type="match status" value="1"/>
</dbReference>
<dbReference type="OrthoDB" id="10250730at2759"/>
<dbReference type="PANTHER" id="PTHR42978">
    <property type="entry name" value="QUORUM-QUENCHING LACTONASE YTNP-RELATED-RELATED"/>
    <property type="match status" value="1"/>
</dbReference>
<dbReference type="PANTHER" id="PTHR42978:SF5">
    <property type="entry name" value="METALLO-BETA-LACTAMASE DOMAIN-CONTAINING PROTEIN"/>
    <property type="match status" value="1"/>
</dbReference>
<evidence type="ECO:0000313" key="6">
    <source>
        <dbReference type="EMBL" id="RDW65396.1"/>
    </source>
</evidence>
<dbReference type="GO" id="GO:0046872">
    <property type="term" value="F:metal ion binding"/>
    <property type="evidence" value="ECO:0007669"/>
    <property type="project" value="UniProtKB-KW"/>
</dbReference>
<gene>
    <name evidence="6" type="ORF">BP5796_10088</name>
</gene>
<dbReference type="AlphaFoldDB" id="A0A3D8QU72"/>
<dbReference type="Gene3D" id="3.60.15.10">
    <property type="entry name" value="Ribonuclease Z/Hydroxyacylglutathione hydrolase-like"/>
    <property type="match status" value="1"/>
</dbReference>
<reference evidence="6 7" key="1">
    <citation type="journal article" date="2018" name="IMA Fungus">
        <title>IMA Genome-F 9: Draft genome sequence of Annulohypoxylon stygium, Aspergillus mulundensis, Berkeleyomyces basicola (syn. Thielaviopsis basicola), Ceratocystis smalleyi, two Cercospora beticola strains, Coleophoma cylindrospora, Fusarium fracticaudum, Phialophora cf. hyalina, and Morchella septimelata.</title>
        <authorList>
            <person name="Wingfield B.D."/>
            <person name="Bills G.F."/>
            <person name="Dong Y."/>
            <person name="Huang W."/>
            <person name="Nel W.J."/>
            <person name="Swalarsk-Parry B.S."/>
            <person name="Vaghefi N."/>
            <person name="Wilken P.M."/>
            <person name="An Z."/>
            <person name="de Beer Z.W."/>
            <person name="De Vos L."/>
            <person name="Chen L."/>
            <person name="Duong T.A."/>
            <person name="Gao Y."/>
            <person name="Hammerbacher A."/>
            <person name="Kikkert J.R."/>
            <person name="Li Y."/>
            <person name="Li H."/>
            <person name="Li K."/>
            <person name="Li Q."/>
            <person name="Liu X."/>
            <person name="Ma X."/>
            <person name="Naidoo K."/>
            <person name="Pethybridge S.J."/>
            <person name="Sun J."/>
            <person name="Steenkamp E.T."/>
            <person name="van der Nest M.A."/>
            <person name="van Wyk S."/>
            <person name="Wingfield M.J."/>
            <person name="Xiong C."/>
            <person name="Yue Q."/>
            <person name="Zhang X."/>
        </authorList>
    </citation>
    <scope>NUCLEOTIDE SEQUENCE [LARGE SCALE GENOMIC DNA]</scope>
    <source>
        <strain evidence="6 7">BP5796</strain>
    </source>
</reference>
<sequence length="383" mass="42792">MAKITVPASDSIVRVRAVDTTLKLLCNTYPFLKPVIAGHEQINFSVIAFLVENKTLGKTALFDVGGRKDYWNYSPSWIARLRRSVVAIRCDKTIDEVLIENGVDTKDIDAVIWSHWHFDHIGDCSKFPPTTRIVVGPGFKDSFLPGFPTNPEAFVMESDYKGHEMQEISFSDDFKIGPFRAYDFFGDNSFYILDVPGHAVGHICGLARTTPTTFMLFGGDACHFGGAIRPSEHVPLPESLDAQGAGLDDRFSSPCPCSIFGACHPAPTEEEKRRTPYYTASDHPGSAYVDAELANMSMKGLGEFDADPDMFLCLAHDSALMEVLPLLNDKPDLDVNNWKEAGYKDMTRWRFLNELPKNNGERGRPPLVTGFWRYGERKETFDG</sequence>
<keyword evidence="3" id="KW-0378">Hydrolase</keyword>
<keyword evidence="7" id="KW-1185">Reference proteome</keyword>
<dbReference type="CDD" id="cd07730">
    <property type="entry name" value="metallo-hydrolase-like_MBL-fold"/>
    <property type="match status" value="1"/>
</dbReference>
<comment type="similarity">
    <text evidence="1">Belongs to the metallo-beta-lactamase superfamily.</text>
</comment>
<feature type="domain" description="Metallo-beta-lactamase" evidence="5">
    <location>
        <begin position="45"/>
        <end position="264"/>
    </location>
</feature>
<evidence type="ECO:0000256" key="2">
    <source>
        <dbReference type="ARBA" id="ARBA00022723"/>
    </source>
</evidence>
<protein>
    <recommendedName>
        <fullName evidence="5">Metallo-beta-lactamase domain-containing protein</fullName>
    </recommendedName>
</protein>
<dbReference type="InterPro" id="IPR036866">
    <property type="entry name" value="RibonucZ/Hydroxyglut_hydro"/>
</dbReference>
<dbReference type="InterPro" id="IPR051013">
    <property type="entry name" value="MBL_superfamily_lactonases"/>
</dbReference>
<comment type="caution">
    <text evidence="6">The sequence shown here is derived from an EMBL/GenBank/DDBJ whole genome shotgun (WGS) entry which is preliminary data.</text>
</comment>
<accession>A0A3D8QU72</accession>
<keyword evidence="2" id="KW-0479">Metal-binding</keyword>
<dbReference type="GO" id="GO:0016787">
    <property type="term" value="F:hydrolase activity"/>
    <property type="evidence" value="ECO:0007669"/>
    <property type="project" value="UniProtKB-KW"/>
</dbReference>
<name>A0A3D8QU72_9HELO</name>
<keyword evidence="4" id="KW-0862">Zinc</keyword>